<dbReference type="Proteomes" id="UP001143856">
    <property type="component" value="Unassembled WGS sequence"/>
</dbReference>
<name>A0ACC1P1V5_9PEZI</name>
<sequence>MNTDDTASPSEKDISTVTSTSPKPSIDGFQADTPDATDDWSTPEPPEPTEFASFQRLQSGIFRAWEKRHTSRYERVIVLIIRWGEHDFDDEVFEKSLHDYETMFTRLYNYDVWRFKIPKKKPRTALANELARLAEKDSPQTLFVIWYDGHGREHEDRRGPPMWCSHGDPKISQSVDSGILSTNLGDCEADILLFNNACESLACDRFNGGGVIESISASAFKTSTYAAIDASDLSPSMTWAVYRILSDEKCVEHGITAAELHRRICLATQWAGSSRYPDYGESDDERVFWCTSDVRTQPVYTRLSADEPGPAGATRSIVLRSLPEGHGHLANDYAPRHIRLELGICNLEDIDPKQWMDWIASAPPSIKSARLEQVHEQKESVWDGGEWF</sequence>
<accession>A0ACC1P1V5</accession>
<gene>
    <name evidence="1" type="ORF">NUW58_g5654</name>
</gene>
<evidence type="ECO:0000313" key="1">
    <source>
        <dbReference type="EMBL" id="KAJ2985215.1"/>
    </source>
</evidence>
<reference evidence="1" key="1">
    <citation type="submission" date="2022-10" db="EMBL/GenBank/DDBJ databases">
        <title>Genome Sequence of Xylaria curta.</title>
        <authorList>
            <person name="Buettner E."/>
        </authorList>
    </citation>
    <scope>NUCLEOTIDE SEQUENCE</scope>
    <source>
        <strain evidence="1">Babe10</strain>
    </source>
</reference>
<keyword evidence="2" id="KW-1185">Reference proteome</keyword>
<dbReference type="EMBL" id="JAPDGR010001142">
    <property type="protein sequence ID" value="KAJ2985215.1"/>
    <property type="molecule type" value="Genomic_DNA"/>
</dbReference>
<comment type="caution">
    <text evidence="1">The sequence shown here is derived from an EMBL/GenBank/DDBJ whole genome shotgun (WGS) entry which is preliminary data.</text>
</comment>
<protein>
    <submittedName>
        <fullName evidence="1">Uncharacterized protein</fullName>
    </submittedName>
</protein>
<organism evidence="1 2">
    <name type="scientific">Xylaria curta</name>
    <dbReference type="NCBI Taxonomy" id="42375"/>
    <lineage>
        <taxon>Eukaryota</taxon>
        <taxon>Fungi</taxon>
        <taxon>Dikarya</taxon>
        <taxon>Ascomycota</taxon>
        <taxon>Pezizomycotina</taxon>
        <taxon>Sordariomycetes</taxon>
        <taxon>Xylariomycetidae</taxon>
        <taxon>Xylariales</taxon>
        <taxon>Xylariaceae</taxon>
        <taxon>Xylaria</taxon>
    </lineage>
</organism>
<proteinExistence type="predicted"/>
<evidence type="ECO:0000313" key="2">
    <source>
        <dbReference type="Proteomes" id="UP001143856"/>
    </source>
</evidence>